<organism evidence="1 2">
    <name type="scientific">Vigna unguiculata</name>
    <name type="common">Cowpea</name>
    <dbReference type="NCBI Taxonomy" id="3917"/>
    <lineage>
        <taxon>Eukaryota</taxon>
        <taxon>Viridiplantae</taxon>
        <taxon>Streptophyta</taxon>
        <taxon>Embryophyta</taxon>
        <taxon>Tracheophyta</taxon>
        <taxon>Spermatophyta</taxon>
        <taxon>Magnoliopsida</taxon>
        <taxon>eudicotyledons</taxon>
        <taxon>Gunneridae</taxon>
        <taxon>Pentapetalae</taxon>
        <taxon>rosids</taxon>
        <taxon>fabids</taxon>
        <taxon>Fabales</taxon>
        <taxon>Fabaceae</taxon>
        <taxon>Papilionoideae</taxon>
        <taxon>50 kb inversion clade</taxon>
        <taxon>NPAAA clade</taxon>
        <taxon>indigoferoid/millettioid clade</taxon>
        <taxon>Phaseoleae</taxon>
        <taxon>Vigna</taxon>
    </lineage>
</organism>
<sequence>MSARLRLLNGSAGSILLACNESGGERAREKMPDCLVVLMEWVSPTMEVKQCTRRRDLGAKENEE</sequence>
<name>A0A4D6MQQ5_VIGUN</name>
<proteinExistence type="predicted"/>
<accession>A0A4D6MQQ5</accession>
<keyword evidence="2" id="KW-1185">Reference proteome</keyword>
<dbReference type="Proteomes" id="UP000501690">
    <property type="component" value="Linkage Group LG8"/>
</dbReference>
<protein>
    <submittedName>
        <fullName evidence="1">Uncharacterized protein</fullName>
    </submittedName>
</protein>
<dbReference type="AlphaFoldDB" id="A0A4D6MQQ5"/>
<reference evidence="1 2" key="1">
    <citation type="submission" date="2019-04" db="EMBL/GenBank/DDBJ databases">
        <title>An improved genome assembly and genetic linkage map for asparagus bean, Vigna unguiculata ssp. sesquipedialis.</title>
        <authorList>
            <person name="Xia Q."/>
            <person name="Zhang R."/>
            <person name="Dong Y."/>
        </authorList>
    </citation>
    <scope>NUCLEOTIDE SEQUENCE [LARGE SCALE GENOMIC DNA]</scope>
    <source>
        <tissue evidence="1">Leaf</tissue>
    </source>
</reference>
<dbReference type="EMBL" id="CP039352">
    <property type="protein sequence ID" value="QCE03753.1"/>
    <property type="molecule type" value="Genomic_DNA"/>
</dbReference>
<gene>
    <name evidence="1" type="ORF">DEO72_LG8g1779</name>
</gene>
<evidence type="ECO:0000313" key="1">
    <source>
        <dbReference type="EMBL" id="QCE03753.1"/>
    </source>
</evidence>
<evidence type="ECO:0000313" key="2">
    <source>
        <dbReference type="Proteomes" id="UP000501690"/>
    </source>
</evidence>
<dbReference type="PROSITE" id="PS51257">
    <property type="entry name" value="PROKAR_LIPOPROTEIN"/>
    <property type="match status" value="1"/>
</dbReference>